<keyword evidence="3" id="KW-1185">Reference proteome</keyword>
<sequence>LRGFCASTERVYYAEKGFPLAQGRSGKDTSSSSKKESWMPDPVTGYFVPEGHF</sequence>
<dbReference type="Pfam" id="PF03242">
    <property type="entry name" value="LEA_3a"/>
    <property type="match status" value="1"/>
</dbReference>
<gene>
    <name evidence="2" type="ORF">KI387_010021</name>
</gene>
<comment type="caution">
    <text evidence="2">The sequence shown here is derived from an EMBL/GenBank/DDBJ whole genome shotgun (WGS) entry which is preliminary data.</text>
</comment>
<evidence type="ECO:0000313" key="2">
    <source>
        <dbReference type="EMBL" id="KAH9305617.1"/>
    </source>
</evidence>
<dbReference type="Proteomes" id="UP000824469">
    <property type="component" value="Unassembled WGS sequence"/>
</dbReference>
<dbReference type="EMBL" id="JAHRHJ020000008">
    <property type="protein sequence ID" value="KAH9305617.1"/>
    <property type="molecule type" value="Genomic_DNA"/>
</dbReference>
<proteinExistence type="predicted"/>
<accession>A0AA38KV78</accession>
<feature type="non-terminal residue" evidence="2">
    <location>
        <position position="53"/>
    </location>
</feature>
<name>A0AA38KV78_TAXCH</name>
<evidence type="ECO:0000313" key="3">
    <source>
        <dbReference type="Proteomes" id="UP000824469"/>
    </source>
</evidence>
<reference evidence="2 3" key="1">
    <citation type="journal article" date="2021" name="Nat. Plants">
        <title>The Taxus genome provides insights into paclitaxel biosynthesis.</title>
        <authorList>
            <person name="Xiong X."/>
            <person name="Gou J."/>
            <person name="Liao Q."/>
            <person name="Li Y."/>
            <person name="Zhou Q."/>
            <person name="Bi G."/>
            <person name="Li C."/>
            <person name="Du R."/>
            <person name="Wang X."/>
            <person name="Sun T."/>
            <person name="Guo L."/>
            <person name="Liang H."/>
            <person name="Lu P."/>
            <person name="Wu Y."/>
            <person name="Zhang Z."/>
            <person name="Ro D.K."/>
            <person name="Shang Y."/>
            <person name="Huang S."/>
            <person name="Yan J."/>
        </authorList>
    </citation>
    <scope>NUCLEOTIDE SEQUENCE [LARGE SCALE GENOMIC DNA]</scope>
    <source>
        <strain evidence="2">Ta-2019</strain>
    </source>
</reference>
<feature type="non-terminal residue" evidence="2">
    <location>
        <position position="1"/>
    </location>
</feature>
<protein>
    <submittedName>
        <fullName evidence="2">Uncharacterized protein</fullName>
    </submittedName>
</protein>
<feature type="region of interest" description="Disordered" evidence="1">
    <location>
        <begin position="20"/>
        <end position="45"/>
    </location>
</feature>
<evidence type="ECO:0000256" key="1">
    <source>
        <dbReference type="SAM" id="MobiDB-lite"/>
    </source>
</evidence>
<organism evidence="2 3">
    <name type="scientific">Taxus chinensis</name>
    <name type="common">Chinese yew</name>
    <name type="synonym">Taxus wallichiana var. chinensis</name>
    <dbReference type="NCBI Taxonomy" id="29808"/>
    <lineage>
        <taxon>Eukaryota</taxon>
        <taxon>Viridiplantae</taxon>
        <taxon>Streptophyta</taxon>
        <taxon>Embryophyta</taxon>
        <taxon>Tracheophyta</taxon>
        <taxon>Spermatophyta</taxon>
        <taxon>Pinopsida</taxon>
        <taxon>Pinidae</taxon>
        <taxon>Conifers II</taxon>
        <taxon>Cupressales</taxon>
        <taxon>Taxaceae</taxon>
        <taxon>Taxus</taxon>
    </lineage>
</organism>
<dbReference type="AlphaFoldDB" id="A0AA38KV78"/>
<dbReference type="InterPro" id="IPR004926">
    <property type="entry name" value="LEA_3a"/>
</dbReference>